<accession>A0A4R0X6I6</accession>
<keyword evidence="3" id="KW-0521">NADP</keyword>
<evidence type="ECO:0000256" key="2">
    <source>
        <dbReference type="ARBA" id="ARBA00006484"/>
    </source>
</evidence>
<name>A0A4R0X6I6_9BURK</name>
<comment type="caution">
    <text evidence="6">The sequence shown here is derived from an EMBL/GenBank/DDBJ whole genome shotgun (WGS) entry which is preliminary data.</text>
</comment>
<keyword evidence="5" id="KW-0576">Peroxisome</keyword>
<keyword evidence="7" id="KW-1185">Reference proteome</keyword>
<evidence type="ECO:0000256" key="4">
    <source>
        <dbReference type="ARBA" id="ARBA00023002"/>
    </source>
</evidence>
<evidence type="ECO:0000256" key="3">
    <source>
        <dbReference type="ARBA" id="ARBA00022857"/>
    </source>
</evidence>
<organism evidence="6 7">
    <name type="scientific">Paraburkholderia steynii</name>
    <dbReference type="NCBI Taxonomy" id="1245441"/>
    <lineage>
        <taxon>Bacteria</taxon>
        <taxon>Pseudomonadati</taxon>
        <taxon>Pseudomonadota</taxon>
        <taxon>Betaproteobacteria</taxon>
        <taxon>Burkholderiales</taxon>
        <taxon>Burkholderiaceae</taxon>
        <taxon>Paraburkholderia</taxon>
    </lineage>
</organism>
<dbReference type="PANTHER" id="PTHR42808:SF3">
    <property type="entry name" value="HYDROXYSTEROID DEHYDROGENASE-LIKE PROTEIN 2"/>
    <property type="match status" value="1"/>
</dbReference>
<evidence type="ECO:0000313" key="7">
    <source>
        <dbReference type="Proteomes" id="UP000294200"/>
    </source>
</evidence>
<sequence length="188" mass="19726">MALTGKTIFMSGGSRGIGFAIALRAARDGANIVIAAKTANPDPRLEGTVHTAAAAVEAAGGKALALVVDIRDEERVKGAVARAVEVFGGIDILVNNASAIRLTGTLDTPVKRYDLMHGVNGRGTFVCAQACLPHLVNSPNPHILTLSPPLVTDPKWFKDFPAYTIAKYTMSLFTLALAGEFKDRGVAV</sequence>
<dbReference type="AlphaFoldDB" id="A0A4R0X6I6"/>
<protein>
    <submittedName>
        <fullName evidence="6">Short chain dehydrogenase</fullName>
    </submittedName>
</protein>
<dbReference type="InterPro" id="IPR051935">
    <property type="entry name" value="HSDL2"/>
</dbReference>
<dbReference type="Proteomes" id="UP000294200">
    <property type="component" value="Unassembled WGS sequence"/>
</dbReference>
<evidence type="ECO:0000256" key="5">
    <source>
        <dbReference type="ARBA" id="ARBA00023140"/>
    </source>
</evidence>
<dbReference type="InterPro" id="IPR002347">
    <property type="entry name" value="SDR_fam"/>
</dbReference>
<gene>
    <name evidence="6" type="ORF">BZM27_43545</name>
</gene>
<proteinExistence type="inferred from homology"/>
<evidence type="ECO:0000256" key="1">
    <source>
        <dbReference type="ARBA" id="ARBA00004275"/>
    </source>
</evidence>
<dbReference type="PANTHER" id="PTHR42808">
    <property type="entry name" value="HYDROXYSTEROID DEHYDROGENASE-LIKE PROTEIN 2"/>
    <property type="match status" value="1"/>
</dbReference>
<dbReference type="InterPro" id="IPR036291">
    <property type="entry name" value="NAD(P)-bd_dom_sf"/>
</dbReference>
<dbReference type="FunFam" id="3.40.50.720:FF:000301">
    <property type="entry name" value="Hydroxysteroid dehydrogenase like 2"/>
    <property type="match status" value="1"/>
</dbReference>
<dbReference type="NCBIfam" id="NF006133">
    <property type="entry name" value="PRK08278.1"/>
    <property type="match status" value="1"/>
</dbReference>
<evidence type="ECO:0000313" key="6">
    <source>
        <dbReference type="EMBL" id="TCG04075.1"/>
    </source>
</evidence>
<keyword evidence="4" id="KW-0560">Oxidoreductase</keyword>
<comment type="subcellular location">
    <subcellularLocation>
        <location evidence="1">Peroxisome</location>
    </subcellularLocation>
</comment>
<dbReference type="EMBL" id="MWML01000293">
    <property type="protein sequence ID" value="TCG04075.1"/>
    <property type="molecule type" value="Genomic_DNA"/>
</dbReference>
<reference evidence="6 7" key="1">
    <citation type="submission" date="2017-02" db="EMBL/GenBank/DDBJ databases">
        <title>Paraburkholderia sophoroidis sp. nov. and Paraburkholderia steynii sp. nov. rhizobial symbionts of the fynbos legume Hypocalyptus sophoroides.</title>
        <authorList>
            <person name="Steenkamp E.T."/>
            <person name="Beukes C.W."/>
            <person name="Van Zyl E."/>
            <person name="Avontuur J."/>
            <person name="Chan W.Y."/>
            <person name="Hassen A."/>
            <person name="Palmer M."/>
            <person name="Mthombeni L."/>
            <person name="Phalane F."/>
            <person name="Sereme K."/>
            <person name="Venter S.N."/>
        </authorList>
    </citation>
    <scope>NUCLEOTIDE SEQUENCE [LARGE SCALE GENOMIC DNA]</scope>
    <source>
        <strain evidence="6 7">HC1.1ba</strain>
    </source>
</reference>
<comment type="similarity">
    <text evidence="2">Belongs to the short-chain dehydrogenases/reductases (SDR) family.</text>
</comment>
<feature type="non-terminal residue" evidence="6">
    <location>
        <position position="188"/>
    </location>
</feature>
<dbReference type="SUPFAM" id="SSF51735">
    <property type="entry name" value="NAD(P)-binding Rossmann-fold domains"/>
    <property type="match status" value="1"/>
</dbReference>
<dbReference type="GO" id="GO:0016491">
    <property type="term" value="F:oxidoreductase activity"/>
    <property type="evidence" value="ECO:0007669"/>
    <property type="project" value="UniProtKB-KW"/>
</dbReference>
<dbReference type="Pfam" id="PF00106">
    <property type="entry name" value="adh_short"/>
    <property type="match status" value="1"/>
</dbReference>
<dbReference type="Gene3D" id="3.40.50.720">
    <property type="entry name" value="NAD(P)-binding Rossmann-like Domain"/>
    <property type="match status" value="1"/>
</dbReference>
<dbReference type="PRINTS" id="PR00081">
    <property type="entry name" value="GDHRDH"/>
</dbReference>